<dbReference type="Proteomes" id="UP000051568">
    <property type="component" value="Unassembled WGS sequence"/>
</dbReference>
<dbReference type="STRING" id="319652.IV80_GL001822"/>
<evidence type="ECO:0000256" key="1">
    <source>
        <dbReference type="ARBA" id="ARBA00023015"/>
    </source>
</evidence>
<dbReference type="Pfam" id="PF01380">
    <property type="entry name" value="SIS"/>
    <property type="match status" value="1"/>
</dbReference>
<proteinExistence type="predicted"/>
<name>A0A0R2IS05_9LACO</name>
<dbReference type="SUPFAM" id="SSF46689">
    <property type="entry name" value="Homeodomain-like"/>
    <property type="match status" value="1"/>
</dbReference>
<evidence type="ECO:0000259" key="4">
    <source>
        <dbReference type="PROSITE" id="PS51071"/>
    </source>
</evidence>
<dbReference type="InterPro" id="IPR000281">
    <property type="entry name" value="HTH_RpiR"/>
</dbReference>
<feature type="domain" description="SIS" evidence="5">
    <location>
        <begin position="108"/>
        <end position="253"/>
    </location>
</feature>
<evidence type="ECO:0000313" key="6">
    <source>
        <dbReference type="EMBL" id="KRN65541.1"/>
    </source>
</evidence>
<gene>
    <name evidence="6" type="ORF">IV80_GL001822</name>
</gene>
<evidence type="ECO:0000259" key="5">
    <source>
        <dbReference type="PROSITE" id="PS51464"/>
    </source>
</evidence>
<dbReference type="InterPro" id="IPR047640">
    <property type="entry name" value="RpiR-like"/>
</dbReference>
<accession>A0A0R2IS05</accession>
<dbReference type="Pfam" id="PF01418">
    <property type="entry name" value="HTH_6"/>
    <property type="match status" value="1"/>
</dbReference>
<organism evidence="6 7">
    <name type="scientific">Pediococcus cellicola</name>
    <dbReference type="NCBI Taxonomy" id="319652"/>
    <lineage>
        <taxon>Bacteria</taxon>
        <taxon>Bacillati</taxon>
        <taxon>Bacillota</taxon>
        <taxon>Bacilli</taxon>
        <taxon>Lactobacillales</taxon>
        <taxon>Lactobacillaceae</taxon>
        <taxon>Pediococcus</taxon>
    </lineage>
</organism>
<dbReference type="GO" id="GO:0097367">
    <property type="term" value="F:carbohydrate derivative binding"/>
    <property type="evidence" value="ECO:0007669"/>
    <property type="project" value="InterPro"/>
</dbReference>
<dbReference type="AlphaFoldDB" id="A0A0R2IS05"/>
<dbReference type="GO" id="GO:0003677">
    <property type="term" value="F:DNA binding"/>
    <property type="evidence" value="ECO:0007669"/>
    <property type="project" value="UniProtKB-KW"/>
</dbReference>
<sequence length="253" mass="29222">MKFEEYVNNQFDVLNDTEKSIVDFILDNKMDVARMSISELANKCLVSRSSVFRFAKKIGLDGFNQLKFILREEMNETPVEPETNYMEATIQAVTNATQQFQSLKMNEIYASLDEAEDIYIYSTGWEQEIISEQLQRNFFLAGKKVFALPAAVDELEMALQRMKSNDLLMVISYSGNNKQLLKSLKLAVIRNITTLSFTPFKQNSLAEMCKFNLYYSVVEKKVSNLKNVEIFFTGLYVLNDLLVMGYSDWLKNK</sequence>
<evidence type="ECO:0000256" key="3">
    <source>
        <dbReference type="ARBA" id="ARBA00023163"/>
    </source>
</evidence>
<dbReference type="GO" id="GO:0003700">
    <property type="term" value="F:DNA-binding transcription factor activity"/>
    <property type="evidence" value="ECO:0007669"/>
    <property type="project" value="InterPro"/>
</dbReference>
<dbReference type="EMBL" id="JQBR01000008">
    <property type="protein sequence ID" value="KRN65541.1"/>
    <property type="molecule type" value="Genomic_DNA"/>
</dbReference>
<dbReference type="InterPro" id="IPR036388">
    <property type="entry name" value="WH-like_DNA-bd_sf"/>
</dbReference>
<keyword evidence="1" id="KW-0805">Transcription regulation</keyword>
<dbReference type="InterPro" id="IPR009057">
    <property type="entry name" value="Homeodomain-like_sf"/>
</dbReference>
<evidence type="ECO:0000256" key="2">
    <source>
        <dbReference type="ARBA" id="ARBA00023125"/>
    </source>
</evidence>
<dbReference type="GO" id="GO:1901135">
    <property type="term" value="P:carbohydrate derivative metabolic process"/>
    <property type="evidence" value="ECO:0007669"/>
    <property type="project" value="InterPro"/>
</dbReference>
<dbReference type="SUPFAM" id="SSF53697">
    <property type="entry name" value="SIS domain"/>
    <property type="match status" value="1"/>
</dbReference>
<dbReference type="InterPro" id="IPR046348">
    <property type="entry name" value="SIS_dom_sf"/>
</dbReference>
<dbReference type="PROSITE" id="PS51464">
    <property type="entry name" value="SIS"/>
    <property type="match status" value="1"/>
</dbReference>
<feature type="domain" description="HTH rpiR-type" evidence="4">
    <location>
        <begin position="1"/>
        <end position="77"/>
    </location>
</feature>
<evidence type="ECO:0000313" key="7">
    <source>
        <dbReference type="Proteomes" id="UP000051568"/>
    </source>
</evidence>
<keyword evidence="3" id="KW-0804">Transcription</keyword>
<protein>
    <submittedName>
        <fullName evidence="6">Transcription regulator</fullName>
    </submittedName>
</protein>
<dbReference type="InterPro" id="IPR035472">
    <property type="entry name" value="RpiR-like_SIS"/>
</dbReference>
<dbReference type="PATRIC" id="fig|319652.3.peg.1849"/>
<keyword evidence="2" id="KW-0238">DNA-binding</keyword>
<dbReference type="Gene3D" id="3.40.50.10490">
    <property type="entry name" value="Glucose-6-phosphate isomerase like protein, domain 1"/>
    <property type="match status" value="1"/>
</dbReference>
<dbReference type="PANTHER" id="PTHR30514:SF1">
    <property type="entry name" value="HTH-TYPE TRANSCRIPTIONAL REGULATOR HEXR-RELATED"/>
    <property type="match status" value="1"/>
</dbReference>
<reference evidence="6 7" key="1">
    <citation type="journal article" date="2015" name="Genome Announc.">
        <title>Expanding the biotechnology potential of lactobacilli through comparative genomics of 213 strains and associated genera.</title>
        <authorList>
            <person name="Sun Z."/>
            <person name="Harris H.M."/>
            <person name="McCann A."/>
            <person name="Guo C."/>
            <person name="Argimon S."/>
            <person name="Zhang W."/>
            <person name="Yang X."/>
            <person name="Jeffery I.B."/>
            <person name="Cooney J.C."/>
            <person name="Kagawa T.F."/>
            <person name="Liu W."/>
            <person name="Song Y."/>
            <person name="Salvetti E."/>
            <person name="Wrobel A."/>
            <person name="Rasinkangas P."/>
            <person name="Parkhill J."/>
            <person name="Rea M.C."/>
            <person name="O'Sullivan O."/>
            <person name="Ritari J."/>
            <person name="Douillard F.P."/>
            <person name="Paul Ross R."/>
            <person name="Yang R."/>
            <person name="Briner A.E."/>
            <person name="Felis G.E."/>
            <person name="de Vos W.M."/>
            <person name="Barrangou R."/>
            <person name="Klaenhammer T.R."/>
            <person name="Caufield P.W."/>
            <person name="Cui Y."/>
            <person name="Zhang H."/>
            <person name="O'Toole P.W."/>
        </authorList>
    </citation>
    <scope>NUCLEOTIDE SEQUENCE [LARGE SCALE GENOMIC DNA]</scope>
    <source>
        <strain evidence="6 7">DSM 17757</strain>
    </source>
</reference>
<dbReference type="InterPro" id="IPR001347">
    <property type="entry name" value="SIS_dom"/>
</dbReference>
<keyword evidence="7" id="KW-1185">Reference proteome</keyword>
<dbReference type="RefSeq" id="WP_057751727.1">
    <property type="nucleotide sequence ID" value="NZ_BJVH01000008.1"/>
</dbReference>
<dbReference type="Gene3D" id="1.10.10.10">
    <property type="entry name" value="Winged helix-like DNA-binding domain superfamily/Winged helix DNA-binding domain"/>
    <property type="match status" value="1"/>
</dbReference>
<dbReference type="CDD" id="cd05013">
    <property type="entry name" value="SIS_RpiR"/>
    <property type="match status" value="1"/>
</dbReference>
<dbReference type="PROSITE" id="PS51071">
    <property type="entry name" value="HTH_RPIR"/>
    <property type="match status" value="1"/>
</dbReference>
<comment type="caution">
    <text evidence="6">The sequence shown here is derived from an EMBL/GenBank/DDBJ whole genome shotgun (WGS) entry which is preliminary data.</text>
</comment>
<dbReference type="PANTHER" id="PTHR30514">
    <property type="entry name" value="GLUCOKINASE"/>
    <property type="match status" value="1"/>
</dbReference>
<dbReference type="OrthoDB" id="1648815at2"/>